<feature type="region of interest" description="Disordered" evidence="1">
    <location>
        <begin position="54"/>
        <end position="86"/>
    </location>
</feature>
<reference evidence="2" key="1">
    <citation type="submission" date="2022-03" db="EMBL/GenBank/DDBJ databases">
        <authorList>
            <person name="Lindestad O."/>
        </authorList>
    </citation>
    <scope>NUCLEOTIDE SEQUENCE</scope>
</reference>
<gene>
    <name evidence="2" type="primary">jg8910</name>
    <name evidence="2" type="ORF">PAEG_LOCUS25455</name>
</gene>
<keyword evidence="3" id="KW-1185">Reference proteome</keyword>
<protein>
    <submittedName>
        <fullName evidence="2">Jg8910 protein</fullName>
    </submittedName>
</protein>
<dbReference type="OrthoDB" id="407509at2759"/>
<name>A0A8S4SJK4_9NEOP</name>
<dbReference type="EMBL" id="CAKXAJ010026320">
    <property type="protein sequence ID" value="CAH2266849.1"/>
    <property type="molecule type" value="Genomic_DNA"/>
</dbReference>
<evidence type="ECO:0000313" key="3">
    <source>
        <dbReference type="Proteomes" id="UP000838756"/>
    </source>
</evidence>
<proteinExistence type="predicted"/>
<comment type="caution">
    <text evidence="2">The sequence shown here is derived from an EMBL/GenBank/DDBJ whole genome shotgun (WGS) entry which is preliminary data.</text>
</comment>
<feature type="compositionally biased region" description="Polar residues" evidence="1">
    <location>
        <begin position="60"/>
        <end position="69"/>
    </location>
</feature>
<dbReference type="AlphaFoldDB" id="A0A8S4SJK4"/>
<dbReference type="Proteomes" id="UP000838756">
    <property type="component" value="Unassembled WGS sequence"/>
</dbReference>
<evidence type="ECO:0000313" key="2">
    <source>
        <dbReference type="EMBL" id="CAH2266849.1"/>
    </source>
</evidence>
<organism evidence="2 3">
    <name type="scientific">Pararge aegeria aegeria</name>
    <dbReference type="NCBI Taxonomy" id="348720"/>
    <lineage>
        <taxon>Eukaryota</taxon>
        <taxon>Metazoa</taxon>
        <taxon>Ecdysozoa</taxon>
        <taxon>Arthropoda</taxon>
        <taxon>Hexapoda</taxon>
        <taxon>Insecta</taxon>
        <taxon>Pterygota</taxon>
        <taxon>Neoptera</taxon>
        <taxon>Endopterygota</taxon>
        <taxon>Lepidoptera</taxon>
        <taxon>Glossata</taxon>
        <taxon>Ditrysia</taxon>
        <taxon>Papilionoidea</taxon>
        <taxon>Nymphalidae</taxon>
        <taxon>Satyrinae</taxon>
        <taxon>Satyrini</taxon>
        <taxon>Parargina</taxon>
        <taxon>Pararge</taxon>
    </lineage>
</organism>
<evidence type="ECO:0000256" key="1">
    <source>
        <dbReference type="SAM" id="MobiDB-lite"/>
    </source>
</evidence>
<accession>A0A8S4SJK4</accession>
<sequence>MGFIRRLKVTQRLMEKALLGVSLYNPFRNQEIEQPESGEPNDIQNSDHALVNAALVGPQQYGQTSSTESPGAAGKKLSRTMDFRPP</sequence>